<feature type="region of interest" description="Disordered" evidence="1">
    <location>
        <begin position="33"/>
        <end position="90"/>
    </location>
</feature>
<organism evidence="2 3">
    <name type="scientific">Equus przewalskii</name>
    <name type="common">Przewalski's horse</name>
    <name type="synonym">Equus caballus przewalskii</name>
    <dbReference type="NCBI Taxonomy" id="9798"/>
    <lineage>
        <taxon>Eukaryota</taxon>
        <taxon>Metazoa</taxon>
        <taxon>Chordata</taxon>
        <taxon>Craniata</taxon>
        <taxon>Vertebrata</taxon>
        <taxon>Euteleostomi</taxon>
        <taxon>Mammalia</taxon>
        <taxon>Eutheria</taxon>
        <taxon>Laurasiatheria</taxon>
        <taxon>Perissodactyla</taxon>
        <taxon>Equidae</taxon>
        <taxon>Equus</taxon>
    </lineage>
</organism>
<sequence>MHVCICANGKKYTSRILKRTDIKLRWSVHDGPCVSPGAERPTSSHAPLGRHRTTDSISQDAIHPVPGRLQSRGAQSPLGGEVPGRPRASWRKRGPKCLWLLCIGGGRASGGALWLCEQTAAKPLATINQPSVSVLDISCKWDHTIGLPDSKPDAISKLEQWEDPWTVERDAPRGPGQEGAVYNQQERVVLGQGRPCQGEGVCTEACDSFPDLRHPQGVHTEEGTLACGGWEDAFGKNTSFLSSQRIPDRWKLYVCEECGKAFG</sequence>
<keyword evidence="2" id="KW-1185">Reference proteome</keyword>
<reference evidence="3" key="1">
    <citation type="submission" date="2025-08" db="UniProtKB">
        <authorList>
            <consortium name="RefSeq"/>
        </authorList>
    </citation>
    <scope>IDENTIFICATION</scope>
    <source>
        <tissue evidence="3">Blood</tissue>
    </source>
</reference>
<dbReference type="GeneID" id="103558250"/>
<name>A0ABM4JG96_EQUPR</name>
<protein>
    <submittedName>
        <fullName evidence="3">Uncharacterized protein isoform X2</fullName>
    </submittedName>
</protein>
<gene>
    <name evidence="3" type="primary">LOC103558250</name>
</gene>
<proteinExistence type="predicted"/>
<evidence type="ECO:0000313" key="3">
    <source>
        <dbReference type="RefSeq" id="XP_070414966.1"/>
    </source>
</evidence>
<dbReference type="InterPro" id="IPR036236">
    <property type="entry name" value="Znf_C2H2_sf"/>
</dbReference>
<accession>A0ABM4JG96</accession>
<evidence type="ECO:0000313" key="2">
    <source>
        <dbReference type="Proteomes" id="UP001652662"/>
    </source>
</evidence>
<dbReference type="RefSeq" id="XP_070414966.1">
    <property type="nucleotide sequence ID" value="XM_070558865.1"/>
</dbReference>
<dbReference type="Proteomes" id="UP001652662">
    <property type="component" value="Chromosome 9"/>
</dbReference>
<dbReference type="SUPFAM" id="SSF57667">
    <property type="entry name" value="beta-beta-alpha zinc fingers"/>
    <property type="match status" value="1"/>
</dbReference>
<evidence type="ECO:0000256" key="1">
    <source>
        <dbReference type="SAM" id="MobiDB-lite"/>
    </source>
</evidence>